<dbReference type="GeneID" id="51821239"/>
<name>A0ABY9QSV5_9PSED</name>
<keyword evidence="3" id="KW-1185">Reference proteome</keyword>
<evidence type="ECO:0000256" key="1">
    <source>
        <dbReference type="SAM" id="Phobius"/>
    </source>
</evidence>
<evidence type="ECO:0000313" key="3">
    <source>
        <dbReference type="Proteomes" id="UP001183127"/>
    </source>
</evidence>
<protein>
    <submittedName>
        <fullName evidence="2">Uncharacterized protein</fullName>
    </submittedName>
</protein>
<keyword evidence="1" id="KW-0472">Membrane</keyword>
<sequence>MKATARPWLFHFRGGVEGEYCPQWLLAGLWIICLVCAAGFDFIGFGGFDQKVIDGAWFCLEISIFRGLQCYPQQVFAQAATCSQSLLANVWTSCLDNPGAIEFIGLHVND</sequence>
<keyword evidence="1" id="KW-0812">Transmembrane</keyword>
<evidence type="ECO:0000313" key="2">
    <source>
        <dbReference type="EMBL" id="WMW06504.1"/>
    </source>
</evidence>
<accession>A0ABY9QSV5</accession>
<reference evidence="2 3" key="1">
    <citation type="submission" date="2023-08" db="EMBL/GenBank/DDBJ databases">
        <title>Complete Genome Sequence of Pseudomonas entomophila TVIN A01.</title>
        <authorList>
            <person name="Shelke T."/>
            <person name="Mahar N.S."/>
            <person name="Gupta I."/>
            <person name="Gupta V."/>
        </authorList>
    </citation>
    <scope>NUCLEOTIDE SEQUENCE [LARGE SCALE GENOMIC DNA]</scope>
    <source>
        <strain evidence="2 3">TVIN-A01</strain>
    </source>
</reference>
<dbReference type="EMBL" id="CP132921">
    <property type="protein sequence ID" value="WMW06504.1"/>
    <property type="molecule type" value="Genomic_DNA"/>
</dbReference>
<feature type="transmembrane region" description="Helical" evidence="1">
    <location>
        <begin position="24"/>
        <end position="43"/>
    </location>
</feature>
<proteinExistence type="predicted"/>
<keyword evidence="1" id="KW-1133">Transmembrane helix</keyword>
<dbReference type="Proteomes" id="UP001183127">
    <property type="component" value="Chromosome"/>
</dbReference>
<organism evidence="2 3">
    <name type="scientific">Pseudomonas entomophila</name>
    <dbReference type="NCBI Taxonomy" id="312306"/>
    <lineage>
        <taxon>Bacteria</taxon>
        <taxon>Pseudomonadati</taxon>
        <taxon>Pseudomonadota</taxon>
        <taxon>Gammaproteobacteria</taxon>
        <taxon>Pseudomonadales</taxon>
        <taxon>Pseudomonadaceae</taxon>
        <taxon>Pseudomonas</taxon>
    </lineage>
</organism>
<gene>
    <name evidence="2" type="ORF">RAH46_03990</name>
</gene>
<dbReference type="RefSeq" id="WP_011536158.1">
    <property type="nucleotide sequence ID" value="NZ_CP132921.1"/>
</dbReference>